<protein>
    <recommendedName>
        <fullName evidence="7">Heat shock protein 70</fullName>
    </recommendedName>
</protein>
<dbReference type="FunFam" id="3.30.30.30:FF:000005">
    <property type="entry name" value="Heat shock protein ssb1"/>
    <property type="match status" value="1"/>
</dbReference>
<dbReference type="PROSITE" id="PS00329">
    <property type="entry name" value="HSP70_2"/>
    <property type="match status" value="1"/>
</dbReference>
<evidence type="ECO:0000313" key="6">
    <source>
        <dbReference type="Proteomes" id="UP001497525"/>
    </source>
</evidence>
<proteinExistence type="inferred from homology"/>
<dbReference type="SUPFAM" id="SSF100920">
    <property type="entry name" value="Heat shock protein 70kD (HSP70), peptide-binding domain"/>
    <property type="match status" value="1"/>
</dbReference>
<dbReference type="AlphaFoldDB" id="A0AAV2TV52"/>
<dbReference type="PANTHER" id="PTHR19375">
    <property type="entry name" value="HEAT SHOCK PROTEIN 70KDA"/>
    <property type="match status" value="1"/>
</dbReference>
<name>A0AAV2TV52_CALDB</name>
<evidence type="ECO:0000256" key="2">
    <source>
        <dbReference type="ARBA" id="ARBA00022741"/>
    </source>
</evidence>
<dbReference type="PROSITE" id="PS01036">
    <property type="entry name" value="HSP70_3"/>
    <property type="match status" value="1"/>
</dbReference>
<dbReference type="InterPro" id="IPR018181">
    <property type="entry name" value="Heat_shock_70_CS"/>
</dbReference>
<dbReference type="Proteomes" id="UP001497525">
    <property type="component" value="Unassembled WGS sequence"/>
</dbReference>
<evidence type="ECO:0000313" key="5">
    <source>
        <dbReference type="EMBL" id="CAL5140089.1"/>
    </source>
</evidence>
<keyword evidence="2 4" id="KW-0547">Nucleotide-binding</keyword>
<dbReference type="InterPro" id="IPR043129">
    <property type="entry name" value="ATPase_NBD"/>
</dbReference>
<evidence type="ECO:0008006" key="7">
    <source>
        <dbReference type="Google" id="ProtNLM"/>
    </source>
</evidence>
<dbReference type="SUPFAM" id="SSF53067">
    <property type="entry name" value="Actin-like ATPase domain"/>
    <property type="match status" value="2"/>
</dbReference>
<dbReference type="InterPro" id="IPR029047">
    <property type="entry name" value="HSP70_peptide-bd_sf"/>
</dbReference>
<evidence type="ECO:0000256" key="1">
    <source>
        <dbReference type="ARBA" id="ARBA00007381"/>
    </source>
</evidence>
<dbReference type="FunFam" id="3.30.420.40:FF:000004">
    <property type="entry name" value="Molecular chaperone DnaK"/>
    <property type="match status" value="1"/>
</dbReference>
<comment type="caution">
    <text evidence="5">The sequence shown here is derived from an EMBL/GenBank/DDBJ whole genome shotgun (WGS) entry which is preliminary data.</text>
</comment>
<dbReference type="GO" id="GO:0140662">
    <property type="term" value="F:ATP-dependent protein folding chaperone"/>
    <property type="evidence" value="ECO:0007669"/>
    <property type="project" value="InterPro"/>
</dbReference>
<dbReference type="Gene3D" id="3.30.420.40">
    <property type="match status" value="2"/>
</dbReference>
<accession>A0AAV2TV52</accession>
<dbReference type="GO" id="GO:0005524">
    <property type="term" value="F:ATP binding"/>
    <property type="evidence" value="ECO:0007669"/>
    <property type="project" value="UniProtKB-KW"/>
</dbReference>
<evidence type="ECO:0000256" key="3">
    <source>
        <dbReference type="ARBA" id="ARBA00022840"/>
    </source>
</evidence>
<comment type="similarity">
    <text evidence="1 4">Belongs to the heat shock protein 70 family.</text>
</comment>
<dbReference type="EMBL" id="CAXLJL010000700">
    <property type="protein sequence ID" value="CAL5140089.1"/>
    <property type="molecule type" value="Genomic_DNA"/>
</dbReference>
<sequence length="520" mass="58022">MPIVGIDLGTTNSCVAVCRDGRIEVLENCLGKRTTPTFMAISPEGEWIFGEEAKDQATLNPSNTLFNMKRLIGREVTEKCIQNDKKYWPFKVVDDNGQLAVKLVVATHTRLYTIQEITAMFLKHMKKEAETQLGESVEEAVITVPAYFNDQQRSATIEAGRIAGLKVKQIINEPTAAGLAYEPESRSAERRMFLVYDLGGGTFDVSIIQSEGNSYEVKATAGDAHLGGEDFDEQLVKFCLEGVKSTLGTNVGEDPSSMQRLRTACEQAKRTLSTQWKASVELEGPDEEHGYFRQITRTEFEELNAPLFERTMDVVRKTLEDASLRPDQIDDVLLIGGSTRIPKIQEMLRRFFRREILNKGVNPDEAVAYGAAKYAAGLAPHGPASPPLIFLKDVLSFSLGLEISGGKMDVVIQKNTTVPVTKTRLYRTTNNDQTNVLITMYEGENELARDNRKLGEFRLIGITPRPKGQVRIEVEFNVDENGVLHVGAREQEGKVQKEITVNTCLNRLTDEEIERLQKGL</sequence>
<dbReference type="PROSITE" id="PS00297">
    <property type="entry name" value="HSP70_1"/>
    <property type="match status" value="1"/>
</dbReference>
<dbReference type="CDD" id="cd24028">
    <property type="entry name" value="ASKHA_NBD_HSP70_HSPA1-like"/>
    <property type="match status" value="1"/>
</dbReference>
<dbReference type="Gene3D" id="3.90.640.10">
    <property type="entry name" value="Actin, Chain A, domain 4"/>
    <property type="match status" value="1"/>
</dbReference>
<dbReference type="Pfam" id="PF00012">
    <property type="entry name" value="HSP70"/>
    <property type="match status" value="1"/>
</dbReference>
<organism evidence="5 6">
    <name type="scientific">Calicophoron daubneyi</name>
    <name type="common">Rumen fluke</name>
    <name type="synonym">Paramphistomum daubneyi</name>
    <dbReference type="NCBI Taxonomy" id="300641"/>
    <lineage>
        <taxon>Eukaryota</taxon>
        <taxon>Metazoa</taxon>
        <taxon>Spiralia</taxon>
        <taxon>Lophotrochozoa</taxon>
        <taxon>Platyhelminthes</taxon>
        <taxon>Trematoda</taxon>
        <taxon>Digenea</taxon>
        <taxon>Plagiorchiida</taxon>
        <taxon>Pronocephalata</taxon>
        <taxon>Paramphistomoidea</taxon>
        <taxon>Paramphistomidae</taxon>
        <taxon>Calicophoron</taxon>
    </lineage>
</organism>
<gene>
    <name evidence="5" type="ORF">CDAUBV1_LOCUS15277</name>
</gene>
<dbReference type="FunFam" id="3.90.640.10:FF:000010">
    <property type="entry name" value="heat shock 70 kDa protein 14"/>
    <property type="match status" value="1"/>
</dbReference>
<keyword evidence="3 4" id="KW-0067">ATP-binding</keyword>
<dbReference type="PRINTS" id="PR00301">
    <property type="entry name" value="HEATSHOCK70"/>
</dbReference>
<dbReference type="InterPro" id="IPR013126">
    <property type="entry name" value="Hsp_70_fam"/>
</dbReference>
<evidence type="ECO:0000256" key="4">
    <source>
        <dbReference type="RuleBase" id="RU003322"/>
    </source>
</evidence>
<dbReference type="Gene3D" id="2.60.34.10">
    <property type="entry name" value="Substrate Binding Domain Of DNAk, Chain A, domain 1"/>
    <property type="match status" value="1"/>
</dbReference>
<reference evidence="5" key="1">
    <citation type="submission" date="2024-06" db="EMBL/GenBank/DDBJ databases">
        <authorList>
            <person name="Liu X."/>
            <person name="Lenzi L."/>
            <person name="Haldenby T S."/>
            <person name="Uol C."/>
        </authorList>
    </citation>
    <scope>NUCLEOTIDE SEQUENCE</scope>
</reference>